<reference evidence="3 4" key="1">
    <citation type="submission" date="2020-04" db="EMBL/GenBank/DDBJ databases">
        <authorList>
            <person name="Hitch T.C.A."/>
            <person name="Wylensek D."/>
            <person name="Clavel T."/>
        </authorList>
    </citation>
    <scope>NUCLEOTIDE SEQUENCE [LARGE SCALE GENOMIC DNA]</scope>
    <source>
        <strain evidence="3 4">COR2-253-APC-1A</strain>
    </source>
</reference>
<protein>
    <submittedName>
        <fullName evidence="3">DUF1559 domain-containing protein</fullName>
    </submittedName>
</protein>
<evidence type="ECO:0000313" key="3">
    <source>
        <dbReference type="EMBL" id="NMD89452.1"/>
    </source>
</evidence>
<evidence type="ECO:0000259" key="2">
    <source>
        <dbReference type="Pfam" id="PF07596"/>
    </source>
</evidence>
<feature type="transmembrane region" description="Helical" evidence="1">
    <location>
        <begin position="88"/>
        <end position="109"/>
    </location>
</feature>
<evidence type="ECO:0000313" key="4">
    <source>
        <dbReference type="Proteomes" id="UP000576225"/>
    </source>
</evidence>
<dbReference type="InterPro" id="IPR011453">
    <property type="entry name" value="DUF1559"/>
</dbReference>
<feature type="transmembrane region" description="Helical" evidence="1">
    <location>
        <begin position="9"/>
        <end position="33"/>
    </location>
</feature>
<evidence type="ECO:0000256" key="1">
    <source>
        <dbReference type="SAM" id="Phobius"/>
    </source>
</evidence>
<dbReference type="RefSeq" id="WP_168964333.1">
    <property type="nucleotide sequence ID" value="NZ_JABAEW010000134.1"/>
</dbReference>
<comment type="caution">
    <text evidence="3">The sequence shown here is derived from an EMBL/GenBank/DDBJ whole genome shotgun (WGS) entry which is preliminary data.</text>
</comment>
<dbReference type="Pfam" id="PF07596">
    <property type="entry name" value="SBP_bac_10"/>
    <property type="match status" value="1"/>
</dbReference>
<accession>A0A848B8V5</accession>
<dbReference type="AlphaFoldDB" id="A0A848B8V5"/>
<sequence length="218" mass="25276">MVKFFRKPWFWILLLDVLYLLIAVFFALSFALFPDAAYSDWEEFYIMKWRDSAIRPLYSLFTFLISLACCIITPFLRKTAVRAKAASMFIYLLLALFSLGFLMPSFGAAREPARRISCGSNLRQIRICLEQYAEDFDGFLPPDLPTLSESAYLSDAAIYRCPSRQEPNTDFADYLYYGANRRIDEKPPFLLLKDRARNHPGKYGNLMLSNGNLLYEKN</sequence>
<keyword evidence="1" id="KW-0472">Membrane</keyword>
<keyword evidence="1" id="KW-0812">Transmembrane</keyword>
<organism evidence="3 4">
    <name type="scientific">Victivallis vadensis</name>
    <dbReference type="NCBI Taxonomy" id="172901"/>
    <lineage>
        <taxon>Bacteria</taxon>
        <taxon>Pseudomonadati</taxon>
        <taxon>Lentisphaerota</taxon>
        <taxon>Lentisphaeria</taxon>
        <taxon>Victivallales</taxon>
        <taxon>Victivallaceae</taxon>
        <taxon>Victivallis</taxon>
    </lineage>
</organism>
<name>A0A848B8V5_9BACT</name>
<feature type="domain" description="DUF1559" evidence="2">
    <location>
        <begin position="108"/>
        <end position="139"/>
    </location>
</feature>
<dbReference type="EMBL" id="JABAEW010000134">
    <property type="protein sequence ID" value="NMD89452.1"/>
    <property type="molecule type" value="Genomic_DNA"/>
</dbReference>
<dbReference type="Proteomes" id="UP000576225">
    <property type="component" value="Unassembled WGS sequence"/>
</dbReference>
<keyword evidence="1" id="KW-1133">Transmembrane helix</keyword>
<proteinExistence type="predicted"/>
<gene>
    <name evidence="3" type="ORF">HF882_22995</name>
</gene>
<feature type="transmembrane region" description="Helical" evidence="1">
    <location>
        <begin position="53"/>
        <end position="76"/>
    </location>
</feature>